<keyword evidence="7 11" id="KW-0805">Transcription regulation</keyword>
<dbReference type="Proteomes" id="UP001141327">
    <property type="component" value="Unassembled WGS sequence"/>
</dbReference>
<dbReference type="InterPro" id="IPR004600">
    <property type="entry name" value="TFIIH_Tfb4/GTF2H3"/>
</dbReference>
<sequence>MASEEALVLVVDVNPLFWGSRSLKASTNPQNAANEFYFFNLLEHLMVYINAFTMIQSKKLAVVASGIRRSSFIFPLPGQHIEPESVTIAKELVNFALGLTHATPTGPTVGDATASGTQLSSALSLAMCYLNRHFRGSSLAPGPAAAAPPRGGGLVSGAPTEGPGANKEALRARVLVVAVSQDVPAQYIPLMNAIFSAQKFGVPVDGCMLGGRDSEYLQQAAHVTGGLYALVTGKTFLRAMMSVFLLPYRQHLALPHPDMVDLRPTCFCHKNRIETGCVCSVCLSSPTMGAPVGTGMMGGASMTSPSMSMVMGGAGMAGQPQATASVSATAGYGTHPPQMHSAPIRLGPAGPAAFDSALGPQLQRPRPVRGALPGMGGPGMGGPGMGGPGMGGPGMGGPGMGGPGMGMARAGISFSLSSRGPPPGGPPQVQQ</sequence>
<protein>
    <submittedName>
        <fullName evidence="13">Transcription factor Tfb4</fullName>
    </submittedName>
</protein>
<evidence type="ECO:0000313" key="14">
    <source>
        <dbReference type="Proteomes" id="UP001141327"/>
    </source>
</evidence>
<keyword evidence="3 11" id="KW-0479">Metal-binding</keyword>
<keyword evidence="5 11" id="KW-0863">Zinc-finger</keyword>
<dbReference type="Gene3D" id="3.40.50.410">
    <property type="entry name" value="von Willebrand factor, type A domain"/>
    <property type="match status" value="1"/>
</dbReference>
<evidence type="ECO:0000256" key="2">
    <source>
        <dbReference type="ARBA" id="ARBA00005273"/>
    </source>
</evidence>
<keyword evidence="4 11" id="KW-0227">DNA damage</keyword>
<evidence type="ECO:0000256" key="11">
    <source>
        <dbReference type="RuleBase" id="RU368090"/>
    </source>
</evidence>
<evidence type="ECO:0000256" key="1">
    <source>
        <dbReference type="ARBA" id="ARBA00004123"/>
    </source>
</evidence>
<organism evidence="13 14">
    <name type="scientific">Paratrimastix pyriformis</name>
    <dbReference type="NCBI Taxonomy" id="342808"/>
    <lineage>
        <taxon>Eukaryota</taxon>
        <taxon>Metamonada</taxon>
        <taxon>Preaxostyla</taxon>
        <taxon>Paratrimastigidae</taxon>
        <taxon>Paratrimastix</taxon>
    </lineage>
</organism>
<evidence type="ECO:0000256" key="8">
    <source>
        <dbReference type="ARBA" id="ARBA00023163"/>
    </source>
</evidence>
<comment type="subcellular location">
    <subcellularLocation>
        <location evidence="1 11">Nucleus</location>
    </subcellularLocation>
</comment>
<evidence type="ECO:0000256" key="4">
    <source>
        <dbReference type="ARBA" id="ARBA00022763"/>
    </source>
</evidence>
<keyword evidence="14" id="KW-1185">Reference proteome</keyword>
<evidence type="ECO:0000256" key="7">
    <source>
        <dbReference type="ARBA" id="ARBA00023015"/>
    </source>
</evidence>
<name>A0ABQ8UMD5_9EUKA</name>
<accession>A0ABQ8UMD5</accession>
<keyword evidence="8 11" id="KW-0804">Transcription</keyword>
<keyword evidence="10 11" id="KW-0539">Nucleus</keyword>
<dbReference type="InterPro" id="IPR036465">
    <property type="entry name" value="vWFA_dom_sf"/>
</dbReference>
<gene>
    <name evidence="13" type="ORF">PAPYR_4356</name>
</gene>
<evidence type="ECO:0000256" key="12">
    <source>
        <dbReference type="SAM" id="MobiDB-lite"/>
    </source>
</evidence>
<comment type="similarity">
    <text evidence="2 11">Belongs to the TFB4 family.</text>
</comment>
<evidence type="ECO:0000256" key="5">
    <source>
        <dbReference type="ARBA" id="ARBA00022771"/>
    </source>
</evidence>
<reference evidence="13" key="1">
    <citation type="journal article" date="2022" name="bioRxiv">
        <title>Genomics of Preaxostyla Flagellates Illuminates Evolutionary Transitions and the Path Towards Mitochondrial Loss.</title>
        <authorList>
            <person name="Novak L.V.F."/>
            <person name="Treitli S.C."/>
            <person name="Pyrih J."/>
            <person name="Halakuc P."/>
            <person name="Pipaliya S.V."/>
            <person name="Vacek V."/>
            <person name="Brzon O."/>
            <person name="Soukal P."/>
            <person name="Eme L."/>
            <person name="Dacks J.B."/>
            <person name="Karnkowska A."/>
            <person name="Elias M."/>
            <person name="Hampl V."/>
        </authorList>
    </citation>
    <scope>NUCLEOTIDE SEQUENCE</scope>
    <source>
        <strain evidence="13">RCP-MX</strain>
    </source>
</reference>
<dbReference type="EMBL" id="JAPMOS010000018">
    <property type="protein sequence ID" value="KAJ4459622.1"/>
    <property type="molecule type" value="Genomic_DNA"/>
</dbReference>
<proteinExistence type="inferred from homology"/>
<evidence type="ECO:0000313" key="13">
    <source>
        <dbReference type="EMBL" id="KAJ4459622.1"/>
    </source>
</evidence>
<dbReference type="PANTHER" id="PTHR12831">
    <property type="entry name" value="TRANSCRIPTION INITIATION FACTOR IIH TFIIH , POLYPEPTIDE 3-RELATED"/>
    <property type="match status" value="1"/>
</dbReference>
<feature type="region of interest" description="Disordered" evidence="12">
    <location>
        <begin position="407"/>
        <end position="431"/>
    </location>
</feature>
<evidence type="ECO:0000256" key="6">
    <source>
        <dbReference type="ARBA" id="ARBA00022833"/>
    </source>
</evidence>
<evidence type="ECO:0000256" key="3">
    <source>
        <dbReference type="ARBA" id="ARBA00022723"/>
    </source>
</evidence>
<comment type="caution">
    <text evidence="13">The sequence shown here is derived from an EMBL/GenBank/DDBJ whole genome shotgun (WGS) entry which is preliminary data.</text>
</comment>
<dbReference type="Pfam" id="PF03850">
    <property type="entry name" value="Tfb4"/>
    <property type="match status" value="1"/>
</dbReference>
<evidence type="ECO:0000256" key="10">
    <source>
        <dbReference type="ARBA" id="ARBA00023242"/>
    </source>
</evidence>
<evidence type="ECO:0000256" key="9">
    <source>
        <dbReference type="ARBA" id="ARBA00023204"/>
    </source>
</evidence>
<keyword evidence="6 11" id="KW-0862">Zinc</keyword>
<dbReference type="PANTHER" id="PTHR12831:SF0">
    <property type="entry name" value="GENERAL TRANSCRIPTION FACTOR IIH SUBUNIT 3"/>
    <property type="match status" value="1"/>
</dbReference>
<feature type="compositionally biased region" description="Pro residues" evidence="12">
    <location>
        <begin position="420"/>
        <end position="431"/>
    </location>
</feature>
<keyword evidence="9 11" id="KW-0234">DNA repair</keyword>